<dbReference type="EMBL" id="JH687551">
    <property type="protein sequence ID" value="EIN05167.1"/>
    <property type="molecule type" value="Genomic_DNA"/>
</dbReference>
<protein>
    <submittedName>
        <fullName evidence="1">Uncharacterized protein</fullName>
    </submittedName>
</protein>
<dbReference type="Proteomes" id="UP000054196">
    <property type="component" value="Unassembled WGS sequence"/>
</dbReference>
<gene>
    <name evidence="1" type="ORF">PUNSTDRAFT_137849</name>
</gene>
<accession>R7S5F3</accession>
<dbReference type="RefSeq" id="XP_007387570.1">
    <property type="nucleotide sequence ID" value="XM_007387508.1"/>
</dbReference>
<sequence length="169" mass="18563">MVLLKERNSTQATAVSDATFAYAFTNVVPLFGARDVWSSARPRQSALLWGCWDVISESHTDFNQAGGSFAQDPYGALEILHWTLSLRHTFDLISGKATGLHMLSLRSTNATGQIKQDDSFVDVTVQSMTVTGLQAFVPETVFFGEHISIQTLSIIDRTQGHIRSLTATL</sequence>
<name>R7S5F3_PUNST</name>
<evidence type="ECO:0000313" key="1">
    <source>
        <dbReference type="EMBL" id="EIN05167.1"/>
    </source>
</evidence>
<organism evidence="1 2">
    <name type="scientific">Punctularia strigosozonata (strain HHB-11173)</name>
    <name type="common">White-rot fungus</name>
    <dbReference type="NCBI Taxonomy" id="741275"/>
    <lineage>
        <taxon>Eukaryota</taxon>
        <taxon>Fungi</taxon>
        <taxon>Dikarya</taxon>
        <taxon>Basidiomycota</taxon>
        <taxon>Agaricomycotina</taxon>
        <taxon>Agaricomycetes</taxon>
        <taxon>Corticiales</taxon>
        <taxon>Punctulariaceae</taxon>
        <taxon>Punctularia</taxon>
    </lineage>
</organism>
<reference evidence="2" key="1">
    <citation type="journal article" date="2012" name="Science">
        <title>The Paleozoic origin of enzymatic lignin decomposition reconstructed from 31 fungal genomes.</title>
        <authorList>
            <person name="Floudas D."/>
            <person name="Binder M."/>
            <person name="Riley R."/>
            <person name="Barry K."/>
            <person name="Blanchette R.A."/>
            <person name="Henrissat B."/>
            <person name="Martinez A.T."/>
            <person name="Otillar R."/>
            <person name="Spatafora J.W."/>
            <person name="Yadav J.S."/>
            <person name="Aerts A."/>
            <person name="Benoit I."/>
            <person name="Boyd A."/>
            <person name="Carlson A."/>
            <person name="Copeland A."/>
            <person name="Coutinho P.M."/>
            <person name="de Vries R.P."/>
            <person name="Ferreira P."/>
            <person name="Findley K."/>
            <person name="Foster B."/>
            <person name="Gaskell J."/>
            <person name="Glotzer D."/>
            <person name="Gorecki P."/>
            <person name="Heitman J."/>
            <person name="Hesse C."/>
            <person name="Hori C."/>
            <person name="Igarashi K."/>
            <person name="Jurgens J.A."/>
            <person name="Kallen N."/>
            <person name="Kersten P."/>
            <person name="Kohler A."/>
            <person name="Kuees U."/>
            <person name="Kumar T.K.A."/>
            <person name="Kuo A."/>
            <person name="LaButti K."/>
            <person name="Larrondo L.F."/>
            <person name="Lindquist E."/>
            <person name="Ling A."/>
            <person name="Lombard V."/>
            <person name="Lucas S."/>
            <person name="Lundell T."/>
            <person name="Martin R."/>
            <person name="McLaughlin D.J."/>
            <person name="Morgenstern I."/>
            <person name="Morin E."/>
            <person name="Murat C."/>
            <person name="Nagy L.G."/>
            <person name="Nolan M."/>
            <person name="Ohm R.A."/>
            <person name="Patyshakuliyeva A."/>
            <person name="Rokas A."/>
            <person name="Ruiz-Duenas F.J."/>
            <person name="Sabat G."/>
            <person name="Salamov A."/>
            <person name="Samejima M."/>
            <person name="Schmutz J."/>
            <person name="Slot J.C."/>
            <person name="St John F."/>
            <person name="Stenlid J."/>
            <person name="Sun H."/>
            <person name="Sun S."/>
            <person name="Syed K."/>
            <person name="Tsang A."/>
            <person name="Wiebenga A."/>
            <person name="Young D."/>
            <person name="Pisabarro A."/>
            <person name="Eastwood D.C."/>
            <person name="Martin F."/>
            <person name="Cullen D."/>
            <person name="Grigoriev I.V."/>
            <person name="Hibbett D.S."/>
        </authorList>
    </citation>
    <scope>NUCLEOTIDE SEQUENCE [LARGE SCALE GENOMIC DNA]</scope>
    <source>
        <strain evidence="2">HHB-11173 SS5</strain>
    </source>
</reference>
<dbReference type="KEGG" id="psq:PUNSTDRAFT_137849"/>
<evidence type="ECO:0000313" key="2">
    <source>
        <dbReference type="Proteomes" id="UP000054196"/>
    </source>
</evidence>
<dbReference type="HOGENOM" id="CLU_1579323_0_0_1"/>
<dbReference type="AlphaFoldDB" id="R7S5F3"/>
<dbReference type="GeneID" id="18879919"/>
<proteinExistence type="predicted"/>
<keyword evidence="2" id="KW-1185">Reference proteome</keyword>